<evidence type="ECO:0000256" key="1">
    <source>
        <dbReference type="SAM" id="MobiDB-lite"/>
    </source>
</evidence>
<proteinExistence type="predicted"/>
<evidence type="ECO:0000256" key="2">
    <source>
        <dbReference type="SAM" id="SignalP"/>
    </source>
</evidence>
<feature type="chain" id="PRO_5042117156" description="Secreted protein" evidence="2">
    <location>
        <begin position="16"/>
        <end position="130"/>
    </location>
</feature>
<keyword evidence="4" id="KW-1185">Reference proteome</keyword>
<evidence type="ECO:0008006" key="5">
    <source>
        <dbReference type="Google" id="ProtNLM"/>
    </source>
</evidence>
<gene>
    <name evidence="3" type="ORF">AAFF_G00203360</name>
</gene>
<organism evidence="3 4">
    <name type="scientific">Aldrovandia affinis</name>
    <dbReference type="NCBI Taxonomy" id="143900"/>
    <lineage>
        <taxon>Eukaryota</taxon>
        <taxon>Metazoa</taxon>
        <taxon>Chordata</taxon>
        <taxon>Craniata</taxon>
        <taxon>Vertebrata</taxon>
        <taxon>Euteleostomi</taxon>
        <taxon>Actinopterygii</taxon>
        <taxon>Neopterygii</taxon>
        <taxon>Teleostei</taxon>
        <taxon>Notacanthiformes</taxon>
        <taxon>Halosauridae</taxon>
        <taxon>Aldrovandia</taxon>
    </lineage>
</organism>
<dbReference type="Proteomes" id="UP001221898">
    <property type="component" value="Unassembled WGS sequence"/>
</dbReference>
<accession>A0AAD7WVC7</accession>
<feature type="compositionally biased region" description="Polar residues" evidence="1">
    <location>
        <begin position="107"/>
        <end position="117"/>
    </location>
</feature>
<name>A0AAD7WVC7_9TELE</name>
<dbReference type="EMBL" id="JAINUG010000027">
    <property type="protein sequence ID" value="KAJ8410355.1"/>
    <property type="molecule type" value="Genomic_DNA"/>
</dbReference>
<feature type="region of interest" description="Disordered" evidence="1">
    <location>
        <begin position="85"/>
        <end position="130"/>
    </location>
</feature>
<evidence type="ECO:0000313" key="4">
    <source>
        <dbReference type="Proteomes" id="UP001221898"/>
    </source>
</evidence>
<feature type="signal peptide" evidence="2">
    <location>
        <begin position="1"/>
        <end position="15"/>
    </location>
</feature>
<comment type="caution">
    <text evidence="3">The sequence shown here is derived from an EMBL/GenBank/DDBJ whole genome shotgun (WGS) entry which is preliminary data.</text>
</comment>
<dbReference type="AlphaFoldDB" id="A0AAD7WVC7"/>
<sequence>MRWMPYSAPSLRMALPFYSLVTSTCCWTSLSPLHFSPCFSPLTSPWLNPHPPTRLVTNWTWSSLGTASHPTLRIHSVSVPVCQESWSDPGQPASRATLQRSLGPADSPSTTSGASDRSSPKRPHNSWSRP</sequence>
<feature type="compositionally biased region" description="Polar residues" evidence="1">
    <location>
        <begin position="85"/>
        <end position="100"/>
    </location>
</feature>
<keyword evidence="2" id="KW-0732">Signal</keyword>
<protein>
    <recommendedName>
        <fullName evidence="5">Secreted protein</fullName>
    </recommendedName>
</protein>
<reference evidence="3" key="1">
    <citation type="journal article" date="2023" name="Science">
        <title>Genome structures resolve the early diversification of teleost fishes.</title>
        <authorList>
            <person name="Parey E."/>
            <person name="Louis A."/>
            <person name="Montfort J."/>
            <person name="Bouchez O."/>
            <person name="Roques C."/>
            <person name="Iampietro C."/>
            <person name="Lluch J."/>
            <person name="Castinel A."/>
            <person name="Donnadieu C."/>
            <person name="Desvignes T."/>
            <person name="Floi Bucao C."/>
            <person name="Jouanno E."/>
            <person name="Wen M."/>
            <person name="Mejri S."/>
            <person name="Dirks R."/>
            <person name="Jansen H."/>
            <person name="Henkel C."/>
            <person name="Chen W.J."/>
            <person name="Zahm M."/>
            <person name="Cabau C."/>
            <person name="Klopp C."/>
            <person name="Thompson A.W."/>
            <person name="Robinson-Rechavi M."/>
            <person name="Braasch I."/>
            <person name="Lecointre G."/>
            <person name="Bobe J."/>
            <person name="Postlethwait J.H."/>
            <person name="Berthelot C."/>
            <person name="Roest Crollius H."/>
            <person name="Guiguen Y."/>
        </authorList>
    </citation>
    <scope>NUCLEOTIDE SEQUENCE</scope>
    <source>
        <strain evidence="3">NC1722</strain>
    </source>
</reference>
<evidence type="ECO:0000313" key="3">
    <source>
        <dbReference type="EMBL" id="KAJ8410355.1"/>
    </source>
</evidence>